<proteinExistence type="inferred from homology"/>
<reference evidence="5 6" key="1">
    <citation type="journal article" date="2019" name="Gigascience">
        <title>Whole-genome sequence of the oriental lung fluke Paragonimus westermani.</title>
        <authorList>
            <person name="Oey H."/>
            <person name="Zakrzewski M."/>
            <person name="Narain K."/>
            <person name="Devi K.R."/>
            <person name="Agatsuma T."/>
            <person name="Nawaratna S."/>
            <person name="Gobert G.N."/>
            <person name="Jones M.K."/>
            <person name="Ragan M.A."/>
            <person name="McManus D.P."/>
            <person name="Krause L."/>
        </authorList>
    </citation>
    <scope>NUCLEOTIDE SEQUENCE [LARGE SCALE GENOMIC DNA]</scope>
    <source>
        <strain evidence="5 6">IND2009</strain>
    </source>
</reference>
<dbReference type="GO" id="GO:0005858">
    <property type="term" value="C:axonemal dynein complex"/>
    <property type="evidence" value="ECO:0007669"/>
    <property type="project" value="TreeGrafter"/>
</dbReference>
<feature type="domain" description="Dynein heavy chain tail" evidence="4">
    <location>
        <begin position="98"/>
        <end position="280"/>
    </location>
</feature>
<feature type="region of interest" description="Disordered" evidence="3">
    <location>
        <begin position="428"/>
        <end position="457"/>
    </location>
</feature>
<protein>
    <recommendedName>
        <fullName evidence="4">Dynein heavy chain tail domain-containing protein</fullName>
    </recommendedName>
</protein>
<gene>
    <name evidence="5" type="ORF">DEA37_0008472</name>
</gene>
<feature type="coiled-coil region" evidence="2">
    <location>
        <begin position="278"/>
        <end position="309"/>
    </location>
</feature>
<keyword evidence="6" id="KW-1185">Reference proteome</keyword>
<feature type="compositionally biased region" description="Basic and acidic residues" evidence="3">
    <location>
        <begin position="437"/>
        <end position="452"/>
    </location>
</feature>
<dbReference type="InterPro" id="IPR026983">
    <property type="entry name" value="DHC"/>
</dbReference>
<dbReference type="PANTHER" id="PTHR46532:SF4">
    <property type="entry name" value="AAA+ ATPASE DOMAIN-CONTAINING PROTEIN"/>
    <property type="match status" value="1"/>
</dbReference>
<dbReference type="InterPro" id="IPR013594">
    <property type="entry name" value="Dynein_heavy_tail"/>
</dbReference>
<name>A0A5J4P3K5_9TREM</name>
<evidence type="ECO:0000313" key="5">
    <source>
        <dbReference type="EMBL" id="KAA3682504.1"/>
    </source>
</evidence>
<dbReference type="GO" id="GO:0045505">
    <property type="term" value="F:dynein intermediate chain binding"/>
    <property type="evidence" value="ECO:0007669"/>
    <property type="project" value="InterPro"/>
</dbReference>
<sequence>MIKSCVDYLTEKRTKSIWEQPVDQMLSKFNDCISLNEAYKNAYHNVCDTSEAQNGTYAKFNFSETQIFGDFDEFTARLRGLTFILQNIQAFSSIKDLPIEGRIAWARNYYLRLSQPMSLFWNQVPALRDSKDAYKATARYNHLGEALVAYEILVYRNWKSHLKHCIQGTNAPLLALVRQNDRVYELVNLDPDIRTLFREVACMDRFGCPIPNIAREIYLRSRFLKTRRDKLQYMISHVNAVFKRINPDLEKLLAVRLYKFYRLYYRGFYEHDWYSSLVDQWIKEVEEELDSLEHLLNQAQDLLETHINEVIERISHYILIELPEPTDIQEADQALISDCDITYSGQILNQRTRSVGRISTLYRSPWKSSAWDVYDLVRVIHRRTLQGATEIQLMSQSVEEAANRYINMLAGDFYQHVQRFEQRGKSYREFDDQDEKDEPHSAAHNDDTDKLTDAGGHYSLLDNRTASSLHRPTEVRIPFTTTHGASEEERRQKLTAKIYATIDEQLRNFGQRTVDAVIKAVRTSLEEVWRHFGMREASGLLKDVPVGQKVNAGQCRLLMIESAS</sequence>
<dbReference type="EMBL" id="QNGE01000004">
    <property type="protein sequence ID" value="KAA3682504.1"/>
    <property type="molecule type" value="Genomic_DNA"/>
</dbReference>
<evidence type="ECO:0000256" key="3">
    <source>
        <dbReference type="SAM" id="MobiDB-lite"/>
    </source>
</evidence>
<dbReference type="Pfam" id="PF08385">
    <property type="entry name" value="DHC_N1"/>
    <property type="match status" value="2"/>
</dbReference>
<dbReference type="PANTHER" id="PTHR46532">
    <property type="entry name" value="MALE FERTILITY FACTOR KL5"/>
    <property type="match status" value="1"/>
</dbReference>
<accession>A0A5J4P3K5</accession>
<dbReference type="GO" id="GO:0007018">
    <property type="term" value="P:microtubule-based movement"/>
    <property type="evidence" value="ECO:0007669"/>
    <property type="project" value="InterPro"/>
</dbReference>
<evidence type="ECO:0000256" key="1">
    <source>
        <dbReference type="ARBA" id="ARBA00008887"/>
    </source>
</evidence>
<evidence type="ECO:0000313" key="6">
    <source>
        <dbReference type="Proteomes" id="UP000324629"/>
    </source>
</evidence>
<organism evidence="5 6">
    <name type="scientific">Paragonimus westermani</name>
    <dbReference type="NCBI Taxonomy" id="34504"/>
    <lineage>
        <taxon>Eukaryota</taxon>
        <taxon>Metazoa</taxon>
        <taxon>Spiralia</taxon>
        <taxon>Lophotrochozoa</taxon>
        <taxon>Platyhelminthes</taxon>
        <taxon>Trematoda</taxon>
        <taxon>Digenea</taxon>
        <taxon>Plagiorchiida</taxon>
        <taxon>Troglotremata</taxon>
        <taxon>Troglotrematidae</taxon>
        <taxon>Paragonimus</taxon>
    </lineage>
</organism>
<comment type="caution">
    <text evidence="5">The sequence shown here is derived from an EMBL/GenBank/DDBJ whole genome shotgun (WGS) entry which is preliminary data.</text>
</comment>
<dbReference type="Proteomes" id="UP000324629">
    <property type="component" value="Unassembled WGS sequence"/>
</dbReference>
<dbReference type="AlphaFoldDB" id="A0A5J4P3K5"/>
<evidence type="ECO:0000259" key="4">
    <source>
        <dbReference type="Pfam" id="PF08385"/>
    </source>
</evidence>
<keyword evidence="2" id="KW-0175">Coiled coil</keyword>
<evidence type="ECO:0000256" key="2">
    <source>
        <dbReference type="SAM" id="Coils"/>
    </source>
</evidence>
<dbReference type="GO" id="GO:0051959">
    <property type="term" value="F:dynein light intermediate chain binding"/>
    <property type="evidence" value="ECO:0007669"/>
    <property type="project" value="InterPro"/>
</dbReference>
<feature type="domain" description="Dynein heavy chain tail" evidence="4">
    <location>
        <begin position="1"/>
        <end position="96"/>
    </location>
</feature>
<comment type="similarity">
    <text evidence="1">Belongs to the dynein heavy chain family.</text>
</comment>